<dbReference type="GO" id="GO:0016787">
    <property type="term" value="F:hydrolase activity"/>
    <property type="evidence" value="ECO:0007669"/>
    <property type="project" value="UniProtKB-KW"/>
</dbReference>
<dbReference type="InterPro" id="IPR015797">
    <property type="entry name" value="NUDIX_hydrolase-like_dom_sf"/>
</dbReference>
<protein>
    <recommendedName>
        <fullName evidence="2">Nudix hydrolase domain-containing protein</fullName>
    </recommendedName>
</protein>
<accession>A0AAD1XW69</accession>
<dbReference type="PROSITE" id="PS51462">
    <property type="entry name" value="NUDIX"/>
    <property type="match status" value="1"/>
</dbReference>
<dbReference type="SUPFAM" id="SSF55811">
    <property type="entry name" value="Nudix"/>
    <property type="match status" value="1"/>
</dbReference>
<keyword evidence="4" id="KW-1185">Reference proteome</keyword>
<dbReference type="GO" id="GO:0006753">
    <property type="term" value="P:nucleoside phosphate metabolic process"/>
    <property type="evidence" value="ECO:0007669"/>
    <property type="project" value="TreeGrafter"/>
</dbReference>
<dbReference type="Proteomes" id="UP001295684">
    <property type="component" value="Unassembled WGS sequence"/>
</dbReference>
<dbReference type="PANTHER" id="PTHR11839">
    <property type="entry name" value="UDP/ADP-SUGAR PYROPHOSPHATASE"/>
    <property type="match status" value="1"/>
</dbReference>
<evidence type="ECO:0000259" key="2">
    <source>
        <dbReference type="PROSITE" id="PS51462"/>
    </source>
</evidence>
<evidence type="ECO:0000313" key="4">
    <source>
        <dbReference type="Proteomes" id="UP001295684"/>
    </source>
</evidence>
<organism evidence="3 4">
    <name type="scientific">Euplotes crassus</name>
    <dbReference type="NCBI Taxonomy" id="5936"/>
    <lineage>
        <taxon>Eukaryota</taxon>
        <taxon>Sar</taxon>
        <taxon>Alveolata</taxon>
        <taxon>Ciliophora</taxon>
        <taxon>Intramacronucleata</taxon>
        <taxon>Spirotrichea</taxon>
        <taxon>Hypotrichia</taxon>
        <taxon>Euplotida</taxon>
        <taxon>Euplotidae</taxon>
        <taxon>Moneuplotes</taxon>
    </lineage>
</organism>
<evidence type="ECO:0000256" key="1">
    <source>
        <dbReference type="ARBA" id="ARBA00022801"/>
    </source>
</evidence>
<sequence>MFARGFLRSQKASSSWTTLTASLRQLSSKPTVHRLRPGQYKLPKLKPKLEFTGKYTYGFKGNWISTVNLEYTKQLENGAQEFEAVSRPFFIDKNSKKYKVKHLDEVYGGVDVIAVSECPKSNQKIVLLEVIYRIPTQRYVISFPAGFQDSLDEPSTETALRELKEETGYVGHNPREAYRHWTDPWKSCDRCALVYVDIDLSSEENLNVDQKPDYFEDITPFWVPVKDLKNTLINISKENNFDIDGRVHTWAEGIEFASKL</sequence>
<feature type="domain" description="Nudix hydrolase" evidence="2">
    <location>
        <begin position="105"/>
        <end position="247"/>
    </location>
</feature>
<evidence type="ECO:0000313" key="3">
    <source>
        <dbReference type="EMBL" id="CAI2379375.1"/>
    </source>
</evidence>
<dbReference type="AlphaFoldDB" id="A0AAD1XW69"/>
<dbReference type="PANTHER" id="PTHR11839:SF1">
    <property type="entry name" value="ADP-SUGAR PYROPHOSPHATASE"/>
    <property type="match status" value="1"/>
</dbReference>
<name>A0AAD1XW69_EUPCR</name>
<gene>
    <name evidence="3" type="ORF">ECRASSUSDP1_LOCUS20785</name>
</gene>
<dbReference type="EMBL" id="CAMPGE010021216">
    <property type="protein sequence ID" value="CAI2379375.1"/>
    <property type="molecule type" value="Genomic_DNA"/>
</dbReference>
<reference evidence="3" key="1">
    <citation type="submission" date="2023-07" db="EMBL/GenBank/DDBJ databases">
        <authorList>
            <consortium name="AG Swart"/>
            <person name="Singh M."/>
            <person name="Singh A."/>
            <person name="Seah K."/>
            <person name="Emmerich C."/>
        </authorList>
    </citation>
    <scope>NUCLEOTIDE SEQUENCE</scope>
    <source>
        <strain evidence="3">DP1</strain>
    </source>
</reference>
<dbReference type="GO" id="GO:0019693">
    <property type="term" value="P:ribose phosphate metabolic process"/>
    <property type="evidence" value="ECO:0007669"/>
    <property type="project" value="TreeGrafter"/>
</dbReference>
<dbReference type="Gene3D" id="3.90.79.10">
    <property type="entry name" value="Nucleoside Triphosphate Pyrophosphohydrolase"/>
    <property type="match status" value="1"/>
</dbReference>
<keyword evidence="1" id="KW-0378">Hydrolase</keyword>
<dbReference type="Pfam" id="PF00293">
    <property type="entry name" value="NUDIX"/>
    <property type="match status" value="1"/>
</dbReference>
<dbReference type="InterPro" id="IPR000086">
    <property type="entry name" value="NUDIX_hydrolase_dom"/>
</dbReference>
<proteinExistence type="predicted"/>
<comment type="caution">
    <text evidence="3">The sequence shown here is derived from an EMBL/GenBank/DDBJ whole genome shotgun (WGS) entry which is preliminary data.</text>
</comment>